<keyword evidence="4 11" id="KW-0812">Transmembrane</keyword>
<evidence type="ECO:0000256" key="8">
    <source>
        <dbReference type="ARBA" id="ARBA00023114"/>
    </source>
</evidence>
<evidence type="ECO:0000256" key="5">
    <source>
        <dbReference type="ARBA" id="ARBA00022729"/>
    </source>
</evidence>
<keyword evidence="8" id="KW-0626">Porin</keyword>
<evidence type="ECO:0000256" key="10">
    <source>
        <dbReference type="ARBA" id="ARBA00023237"/>
    </source>
</evidence>
<dbReference type="GO" id="GO:0009279">
    <property type="term" value="C:cell outer membrane"/>
    <property type="evidence" value="ECO:0007669"/>
    <property type="project" value="UniProtKB-SubCell"/>
</dbReference>
<keyword evidence="3 11" id="KW-1134">Transmembrane beta strand</keyword>
<dbReference type="SUPFAM" id="SSF56935">
    <property type="entry name" value="Porins"/>
    <property type="match status" value="1"/>
</dbReference>
<protein>
    <submittedName>
        <fullName evidence="15">TonB-dependent vitamin B12 receptor</fullName>
    </submittedName>
</protein>
<feature type="domain" description="TonB-dependent receptor plug" evidence="14">
    <location>
        <begin position="78"/>
        <end position="184"/>
    </location>
</feature>
<dbReference type="PROSITE" id="PS52016">
    <property type="entry name" value="TONB_DEPENDENT_REC_3"/>
    <property type="match status" value="1"/>
</dbReference>
<dbReference type="CDD" id="cd01347">
    <property type="entry name" value="ligand_gated_channel"/>
    <property type="match status" value="1"/>
</dbReference>
<dbReference type="GO" id="GO:0015420">
    <property type="term" value="F:ABC-type vitamin B12 transporter activity"/>
    <property type="evidence" value="ECO:0007669"/>
    <property type="project" value="InterPro"/>
</dbReference>
<evidence type="ECO:0000256" key="12">
    <source>
        <dbReference type="RuleBase" id="RU003357"/>
    </source>
</evidence>
<dbReference type="GO" id="GO:0015288">
    <property type="term" value="F:porin activity"/>
    <property type="evidence" value="ECO:0007669"/>
    <property type="project" value="UniProtKB-KW"/>
</dbReference>
<keyword evidence="2 11" id="KW-0813">Transport</keyword>
<dbReference type="GO" id="GO:0046930">
    <property type="term" value="C:pore complex"/>
    <property type="evidence" value="ECO:0007669"/>
    <property type="project" value="UniProtKB-KW"/>
</dbReference>
<evidence type="ECO:0000313" key="15">
    <source>
        <dbReference type="EMBL" id="RAO75659.1"/>
    </source>
</evidence>
<dbReference type="Gene3D" id="2.40.170.20">
    <property type="entry name" value="TonB-dependent receptor, beta-barrel domain"/>
    <property type="match status" value="1"/>
</dbReference>
<dbReference type="PANTHER" id="PTHR30069">
    <property type="entry name" value="TONB-DEPENDENT OUTER MEMBRANE RECEPTOR"/>
    <property type="match status" value="1"/>
</dbReference>
<dbReference type="Proteomes" id="UP000248926">
    <property type="component" value="Unassembled WGS sequence"/>
</dbReference>
<evidence type="ECO:0000256" key="3">
    <source>
        <dbReference type="ARBA" id="ARBA00022452"/>
    </source>
</evidence>
<evidence type="ECO:0000313" key="16">
    <source>
        <dbReference type="Proteomes" id="UP000248926"/>
    </source>
</evidence>
<keyword evidence="5" id="KW-0732">Signal</keyword>
<dbReference type="Gene3D" id="2.170.130.10">
    <property type="entry name" value="TonB-dependent receptor, plug domain"/>
    <property type="match status" value="1"/>
</dbReference>
<feature type="domain" description="TonB-dependent receptor-like beta-barrel" evidence="13">
    <location>
        <begin position="255"/>
        <end position="625"/>
    </location>
</feature>
<evidence type="ECO:0000256" key="4">
    <source>
        <dbReference type="ARBA" id="ARBA00022692"/>
    </source>
</evidence>
<dbReference type="InterPro" id="IPR037066">
    <property type="entry name" value="Plug_dom_sf"/>
</dbReference>
<keyword evidence="16" id="KW-1185">Reference proteome</keyword>
<dbReference type="GO" id="GO:0006811">
    <property type="term" value="P:monoatomic ion transport"/>
    <property type="evidence" value="ECO:0007669"/>
    <property type="project" value="UniProtKB-KW"/>
</dbReference>
<dbReference type="Pfam" id="PF00593">
    <property type="entry name" value="TonB_dep_Rec_b-barrel"/>
    <property type="match status" value="1"/>
</dbReference>
<dbReference type="EMBL" id="NFZS01000004">
    <property type="protein sequence ID" value="RAO75659.1"/>
    <property type="molecule type" value="Genomic_DNA"/>
</dbReference>
<keyword evidence="15" id="KW-0675">Receptor</keyword>
<keyword evidence="9 11" id="KW-0472">Membrane</keyword>
<dbReference type="PANTHER" id="PTHR30069:SF53">
    <property type="entry name" value="COLICIN I RECEPTOR-RELATED"/>
    <property type="match status" value="1"/>
</dbReference>
<evidence type="ECO:0000259" key="13">
    <source>
        <dbReference type="Pfam" id="PF00593"/>
    </source>
</evidence>
<dbReference type="AlphaFoldDB" id="A0A328P0S8"/>
<name>A0A328P0S8_9GAMM</name>
<dbReference type="InterPro" id="IPR000531">
    <property type="entry name" value="Beta-barrel_TonB"/>
</dbReference>
<dbReference type="InterPro" id="IPR012910">
    <property type="entry name" value="Plug_dom"/>
</dbReference>
<evidence type="ECO:0000256" key="9">
    <source>
        <dbReference type="ARBA" id="ARBA00023136"/>
    </source>
</evidence>
<keyword evidence="10 11" id="KW-0998">Cell outer membrane</keyword>
<comment type="similarity">
    <text evidence="11 12">Belongs to the TonB-dependent receptor family.</text>
</comment>
<dbReference type="InterPro" id="IPR010101">
    <property type="entry name" value="B12_transptr_BtuB"/>
</dbReference>
<evidence type="ECO:0000256" key="6">
    <source>
        <dbReference type="ARBA" id="ARBA00023065"/>
    </source>
</evidence>
<accession>A0A328P0S8</accession>
<comment type="caution">
    <text evidence="15">The sequence shown here is derived from an EMBL/GenBank/DDBJ whole genome shotgun (WGS) entry which is preliminary data.</text>
</comment>
<evidence type="ECO:0000256" key="11">
    <source>
        <dbReference type="PROSITE-ProRule" id="PRU01360"/>
    </source>
</evidence>
<dbReference type="InterPro" id="IPR036942">
    <property type="entry name" value="Beta-barrel_TonB_sf"/>
</dbReference>
<organism evidence="15 16">
    <name type="scientific">Dyella jiangningensis</name>
    <dbReference type="NCBI Taxonomy" id="1379159"/>
    <lineage>
        <taxon>Bacteria</taxon>
        <taxon>Pseudomonadati</taxon>
        <taxon>Pseudomonadota</taxon>
        <taxon>Gammaproteobacteria</taxon>
        <taxon>Lysobacterales</taxon>
        <taxon>Rhodanobacteraceae</taxon>
        <taxon>Dyella</taxon>
    </lineage>
</organism>
<dbReference type="NCBIfam" id="TIGR01779">
    <property type="entry name" value="TonB-B12"/>
    <property type="match status" value="1"/>
</dbReference>
<keyword evidence="6" id="KW-0406">Ion transport</keyword>
<evidence type="ECO:0000256" key="2">
    <source>
        <dbReference type="ARBA" id="ARBA00022448"/>
    </source>
</evidence>
<evidence type="ECO:0000256" key="7">
    <source>
        <dbReference type="ARBA" id="ARBA00023077"/>
    </source>
</evidence>
<proteinExistence type="inferred from homology"/>
<dbReference type="InterPro" id="IPR039426">
    <property type="entry name" value="TonB-dep_rcpt-like"/>
</dbReference>
<dbReference type="Pfam" id="PF07715">
    <property type="entry name" value="Plug"/>
    <property type="match status" value="1"/>
</dbReference>
<keyword evidence="7 12" id="KW-0798">TonB box</keyword>
<reference evidence="15 16" key="1">
    <citation type="journal article" date="2018" name="Genet. Mol. Biol.">
        <title>The genome sequence of Dyella jiangningensis FCAV SCS01 from a lignocellulose-decomposing microbial consortium metagenome reveals potential for biotechnological applications.</title>
        <authorList>
            <person name="Desiderato J.G."/>
            <person name="Alvarenga D.O."/>
            <person name="Constancio M.T.L."/>
            <person name="Alves L.M.C."/>
            <person name="Varani A.M."/>
        </authorList>
    </citation>
    <scope>NUCLEOTIDE SEQUENCE [LARGE SCALE GENOMIC DNA]</scope>
    <source>
        <strain evidence="15 16">FCAV SCS01</strain>
    </source>
</reference>
<sequence>MDAVQPHGRHALLRLPFIPCASRGQARLRSIALAIHLSLVRRSILATALLSVLGPAFADDATDLNGIVVTATRTSQTQEQTLSAVTVIDRADIERLQPSSVADLLRGTPGVSITNNGGLGKATSIFMRGTEADHVLVMIDGIKIGSATLGTAALQDIPVEQIERIEIVRGPFSSLYGSEAIGGVIQIFTRRPEGAFVPSFSLGVGSYSHLAGSAGFAGKSGNGWYSIEASHEQTHGINSCRVGAAEVFAACYADQPDKDGYRNHALTVQGGYRFDEQWDADLRMFRSEGHNDYDGTYTDSDQSAMQVLGGRVHYRPAKNVALTLSLGTSGDFSKDFYQGVYVDRFDTHRDVGSLQADVGFWGGLLSTGFDWQRDQVDSTAGYINPFTQSPVDSRTTRGVFAQWQQTFGSQSIQASVRHDDNSQFGSRNTGSLLWGWDFTRTLRLTASYGTAFKAPTFNDLYYPYYGNPDLKPERSKNVEVGLRGSYGWGYWSLNAFRNNVTDLITYDAATQAPGNVDKARIRGAEGVVSGQVAGWQVTGTGTWLDPRDESVNYEGNLLPRRARQTANVDVDRSFGDFSVGGTWFASGRRYDDLANRHPLGGYAIANFRVAYAISRDFTLQLALNNAFGKDYETAWYYNQPGRNTMLTLRYQPAQ</sequence>
<evidence type="ECO:0000259" key="14">
    <source>
        <dbReference type="Pfam" id="PF07715"/>
    </source>
</evidence>
<gene>
    <name evidence="15" type="ORF">CA260_16545</name>
</gene>
<comment type="subcellular location">
    <subcellularLocation>
        <location evidence="1 11">Cell outer membrane</location>
        <topology evidence="1 11">Multi-pass membrane protein</topology>
    </subcellularLocation>
</comment>
<evidence type="ECO:0000256" key="1">
    <source>
        <dbReference type="ARBA" id="ARBA00004571"/>
    </source>
</evidence>